<dbReference type="PANTHER" id="PTHR35867:SF1">
    <property type="entry name" value="PROTEIN RSEC"/>
    <property type="match status" value="1"/>
</dbReference>
<dbReference type="InterPro" id="IPR007359">
    <property type="entry name" value="SigmaE_reg_RseC_MucC"/>
</dbReference>
<gene>
    <name evidence="2" type="ORF">H8S18_01990</name>
</gene>
<dbReference type="InterPro" id="IPR026268">
    <property type="entry name" value="RseC"/>
</dbReference>
<dbReference type="PIRSF" id="PIRSF004923">
    <property type="entry name" value="RseC"/>
    <property type="match status" value="1"/>
</dbReference>
<keyword evidence="1" id="KW-0472">Membrane</keyword>
<sequence length="144" mass="15839">MNESGLVTKTSGDTAYVLFERTSACSKCGACGMLSGQNDITVTMKNLLHAREGDRVEVQFTTKNALQSSAIAYLFPLLMLFLGVWLGYIIPQDVFPVKDALAAILGIIFAVAAFLILKLLNPYFKKKFSNVYTMTKIIEESGQK</sequence>
<dbReference type="Pfam" id="PF04246">
    <property type="entry name" value="RseC_MucC"/>
    <property type="match status" value="1"/>
</dbReference>
<accession>A0ABR7EBG2</accession>
<evidence type="ECO:0000313" key="3">
    <source>
        <dbReference type="Proteomes" id="UP000606889"/>
    </source>
</evidence>
<keyword evidence="1" id="KW-1133">Transmembrane helix</keyword>
<reference evidence="2 3" key="1">
    <citation type="submission" date="2020-08" db="EMBL/GenBank/DDBJ databases">
        <title>Genome public.</title>
        <authorList>
            <person name="Liu C."/>
            <person name="Sun Q."/>
        </authorList>
    </citation>
    <scope>NUCLEOTIDE SEQUENCE [LARGE SCALE GENOMIC DNA]</scope>
    <source>
        <strain evidence="2 3">NSJ-35</strain>
    </source>
</reference>
<keyword evidence="3" id="KW-1185">Reference proteome</keyword>
<dbReference type="EMBL" id="JACOON010000001">
    <property type="protein sequence ID" value="MBC5647110.1"/>
    <property type="molecule type" value="Genomic_DNA"/>
</dbReference>
<feature type="transmembrane region" description="Helical" evidence="1">
    <location>
        <begin position="70"/>
        <end position="88"/>
    </location>
</feature>
<protein>
    <submittedName>
        <fullName evidence="2">SoxR reducing system RseC family protein</fullName>
    </submittedName>
</protein>
<keyword evidence="1" id="KW-0812">Transmembrane</keyword>
<proteinExistence type="predicted"/>
<dbReference type="PANTHER" id="PTHR35867">
    <property type="entry name" value="PROTEIN RSEC"/>
    <property type="match status" value="1"/>
</dbReference>
<comment type="caution">
    <text evidence="2">The sequence shown here is derived from an EMBL/GenBank/DDBJ whole genome shotgun (WGS) entry which is preliminary data.</text>
</comment>
<dbReference type="RefSeq" id="WP_186856629.1">
    <property type="nucleotide sequence ID" value="NZ_JACOON010000001.1"/>
</dbReference>
<evidence type="ECO:0000313" key="2">
    <source>
        <dbReference type="EMBL" id="MBC5647110.1"/>
    </source>
</evidence>
<evidence type="ECO:0000256" key="1">
    <source>
        <dbReference type="SAM" id="Phobius"/>
    </source>
</evidence>
<organism evidence="2 3">
    <name type="scientific">Christensenella tenuis</name>
    <dbReference type="NCBI Taxonomy" id="2763033"/>
    <lineage>
        <taxon>Bacteria</taxon>
        <taxon>Bacillati</taxon>
        <taxon>Bacillota</taxon>
        <taxon>Clostridia</taxon>
        <taxon>Christensenellales</taxon>
        <taxon>Christensenellaceae</taxon>
        <taxon>Christensenella</taxon>
    </lineage>
</organism>
<feature type="transmembrane region" description="Helical" evidence="1">
    <location>
        <begin position="100"/>
        <end position="120"/>
    </location>
</feature>
<name>A0ABR7EBG2_9FIRM</name>
<dbReference type="Proteomes" id="UP000606889">
    <property type="component" value="Unassembled WGS sequence"/>
</dbReference>